<evidence type="ECO:0000256" key="4">
    <source>
        <dbReference type="PROSITE-ProRule" id="PRU00335"/>
    </source>
</evidence>
<dbReference type="PROSITE" id="PS50977">
    <property type="entry name" value="HTH_TETR_2"/>
    <property type="match status" value="1"/>
</dbReference>
<proteinExistence type="predicted"/>
<dbReference type="Pfam" id="PF00440">
    <property type="entry name" value="TetR_N"/>
    <property type="match status" value="1"/>
</dbReference>
<dbReference type="SUPFAM" id="SSF46689">
    <property type="entry name" value="Homeodomain-like"/>
    <property type="match status" value="1"/>
</dbReference>
<evidence type="ECO:0000256" key="3">
    <source>
        <dbReference type="ARBA" id="ARBA00023163"/>
    </source>
</evidence>
<reference evidence="6 7" key="1">
    <citation type="submission" date="2021-05" db="EMBL/GenBank/DDBJ databases">
        <title>Direct Submission.</title>
        <authorList>
            <person name="Li K."/>
            <person name="Gao J."/>
        </authorList>
    </citation>
    <scope>NUCLEOTIDE SEQUENCE [LARGE SCALE GENOMIC DNA]</scope>
    <source>
        <strain evidence="6 7">Mg02</strain>
    </source>
</reference>
<keyword evidence="7" id="KW-1185">Reference proteome</keyword>
<dbReference type="RefSeq" id="WP_220561727.1">
    <property type="nucleotide sequence ID" value="NZ_CP074133.1"/>
</dbReference>
<keyword evidence="2 4" id="KW-0238">DNA-binding</keyword>
<dbReference type="InterPro" id="IPR050109">
    <property type="entry name" value="HTH-type_TetR-like_transc_reg"/>
</dbReference>
<evidence type="ECO:0000313" key="7">
    <source>
        <dbReference type="Proteomes" id="UP000676079"/>
    </source>
</evidence>
<dbReference type="Pfam" id="PF17939">
    <property type="entry name" value="TetR_C_30"/>
    <property type="match status" value="1"/>
</dbReference>
<evidence type="ECO:0000256" key="1">
    <source>
        <dbReference type="ARBA" id="ARBA00023015"/>
    </source>
</evidence>
<evidence type="ECO:0000313" key="6">
    <source>
        <dbReference type="EMBL" id="QUX20531.1"/>
    </source>
</evidence>
<dbReference type="InterPro" id="IPR041586">
    <property type="entry name" value="PsrA_TetR_C"/>
</dbReference>
<dbReference type="InterPro" id="IPR001647">
    <property type="entry name" value="HTH_TetR"/>
</dbReference>
<protein>
    <submittedName>
        <fullName evidence="6">TetR/AcrR family transcriptional regulator</fullName>
    </submittedName>
</protein>
<keyword evidence="3" id="KW-0804">Transcription</keyword>
<feature type="domain" description="HTH tetR-type" evidence="5">
    <location>
        <begin position="12"/>
        <end position="73"/>
    </location>
</feature>
<dbReference type="PANTHER" id="PTHR30055:SF234">
    <property type="entry name" value="HTH-TYPE TRANSCRIPTIONAL REGULATOR BETI"/>
    <property type="match status" value="1"/>
</dbReference>
<keyword evidence="1" id="KW-0805">Transcription regulation</keyword>
<dbReference type="InterPro" id="IPR009057">
    <property type="entry name" value="Homeodomain-like_sf"/>
</dbReference>
<sequence>MSERRTRSERVVTTREAILAAAERLFAEHGISGVSNRQIGQEAGQGNNTAVTYHFGSREGLVRAIVRRHTDRIEEIRRHMVLRAEGSDDVRDWIACMVAPFAQHLADLGVPSWFGRFSAQVMADPAYRDIMALEALDSASLARAGRELLRCLPDLPEEVREERQEMVRILMVHMIAERERALAEGAHTAHDSWQRAASGLADALAGLWTAPVALPRP</sequence>
<accession>A0ABX8BEF6</accession>
<dbReference type="Gene3D" id="1.10.357.10">
    <property type="entry name" value="Tetracycline Repressor, domain 2"/>
    <property type="match status" value="1"/>
</dbReference>
<evidence type="ECO:0000259" key="5">
    <source>
        <dbReference type="PROSITE" id="PS50977"/>
    </source>
</evidence>
<dbReference type="EMBL" id="CP074133">
    <property type="protein sequence ID" value="QUX20531.1"/>
    <property type="molecule type" value="Genomic_DNA"/>
</dbReference>
<comment type="caution">
    <text evidence="4">Lacks conserved residue(s) required for the propagation of feature annotation.</text>
</comment>
<gene>
    <name evidence="6" type="ORF">KGD84_18660</name>
</gene>
<dbReference type="PANTHER" id="PTHR30055">
    <property type="entry name" value="HTH-TYPE TRANSCRIPTIONAL REGULATOR RUTR"/>
    <property type="match status" value="1"/>
</dbReference>
<dbReference type="Proteomes" id="UP000676079">
    <property type="component" value="Chromosome"/>
</dbReference>
<name>A0ABX8BEF6_9ACTN</name>
<organism evidence="6 7">
    <name type="scientific">Nocardiopsis changdeensis</name>
    <dbReference type="NCBI Taxonomy" id="2831969"/>
    <lineage>
        <taxon>Bacteria</taxon>
        <taxon>Bacillati</taxon>
        <taxon>Actinomycetota</taxon>
        <taxon>Actinomycetes</taxon>
        <taxon>Streptosporangiales</taxon>
        <taxon>Nocardiopsidaceae</taxon>
        <taxon>Nocardiopsis</taxon>
    </lineage>
</organism>
<evidence type="ECO:0000256" key="2">
    <source>
        <dbReference type="ARBA" id="ARBA00023125"/>
    </source>
</evidence>